<keyword evidence="5" id="KW-1185">Reference proteome</keyword>
<name>A0A4Y6UTG3_SACBS</name>
<dbReference type="PROSITE" id="PS01124">
    <property type="entry name" value="HTH_ARAC_FAMILY_2"/>
    <property type="match status" value="1"/>
</dbReference>
<keyword evidence="2" id="KW-0804">Transcription</keyword>
<dbReference type="EMBL" id="CP041217">
    <property type="protein sequence ID" value="QDH19651.1"/>
    <property type="molecule type" value="Genomic_DNA"/>
</dbReference>
<dbReference type="PANTHER" id="PTHR47893:SF1">
    <property type="entry name" value="REGULATORY PROTEIN PCHR"/>
    <property type="match status" value="1"/>
</dbReference>
<reference evidence="4 5" key="1">
    <citation type="submission" date="2019-06" db="EMBL/GenBank/DDBJ databases">
        <title>Saccharibacillus brassicae sp. nov., an endophytic bacterium isolated from Chinese cabbage seeds (Brassica pekinensis).</title>
        <authorList>
            <person name="Jiang L."/>
            <person name="Lee J."/>
            <person name="Kim S.W."/>
        </authorList>
    </citation>
    <scope>NUCLEOTIDE SEQUENCE [LARGE SCALE GENOMIC DNA]</scope>
    <source>
        <strain evidence="5">KCTC 43072 / ATSA2</strain>
    </source>
</reference>
<dbReference type="RefSeq" id="WP_141446040.1">
    <property type="nucleotide sequence ID" value="NZ_CP041217.1"/>
</dbReference>
<evidence type="ECO:0000256" key="2">
    <source>
        <dbReference type="ARBA" id="ARBA00023163"/>
    </source>
</evidence>
<evidence type="ECO:0000256" key="1">
    <source>
        <dbReference type="ARBA" id="ARBA00023015"/>
    </source>
</evidence>
<dbReference type="AlphaFoldDB" id="A0A4Y6UTG3"/>
<accession>A0A4Y6UTG3</accession>
<dbReference type="OrthoDB" id="9782503at2"/>
<keyword evidence="1" id="KW-0805">Transcription regulation</keyword>
<organism evidence="4 5">
    <name type="scientific">Saccharibacillus brassicae</name>
    <dbReference type="NCBI Taxonomy" id="2583377"/>
    <lineage>
        <taxon>Bacteria</taxon>
        <taxon>Bacillati</taxon>
        <taxon>Bacillota</taxon>
        <taxon>Bacilli</taxon>
        <taxon>Bacillales</taxon>
        <taxon>Paenibacillaceae</taxon>
        <taxon>Saccharibacillus</taxon>
    </lineage>
</organism>
<dbReference type="Pfam" id="PF12833">
    <property type="entry name" value="HTH_18"/>
    <property type="match status" value="1"/>
</dbReference>
<dbReference type="InterPro" id="IPR053142">
    <property type="entry name" value="PchR_regulatory_protein"/>
</dbReference>
<dbReference type="Gene3D" id="1.10.10.60">
    <property type="entry name" value="Homeodomain-like"/>
    <property type="match status" value="1"/>
</dbReference>
<dbReference type="PANTHER" id="PTHR47893">
    <property type="entry name" value="REGULATORY PROTEIN PCHR"/>
    <property type="match status" value="1"/>
</dbReference>
<dbReference type="Proteomes" id="UP000316968">
    <property type="component" value="Chromosome"/>
</dbReference>
<dbReference type="GO" id="GO:0043565">
    <property type="term" value="F:sequence-specific DNA binding"/>
    <property type="evidence" value="ECO:0007669"/>
    <property type="project" value="InterPro"/>
</dbReference>
<dbReference type="SUPFAM" id="SSF46689">
    <property type="entry name" value="Homeodomain-like"/>
    <property type="match status" value="1"/>
</dbReference>
<dbReference type="SMART" id="SM00342">
    <property type="entry name" value="HTH_ARAC"/>
    <property type="match status" value="1"/>
</dbReference>
<dbReference type="KEGG" id="saca:FFV09_01505"/>
<evidence type="ECO:0000313" key="5">
    <source>
        <dbReference type="Proteomes" id="UP000316968"/>
    </source>
</evidence>
<proteinExistence type="predicted"/>
<protein>
    <submittedName>
        <fullName evidence="4">Helix-turn-helix transcriptional regulator</fullName>
    </submittedName>
</protein>
<evidence type="ECO:0000313" key="4">
    <source>
        <dbReference type="EMBL" id="QDH19651.1"/>
    </source>
</evidence>
<gene>
    <name evidence="4" type="ORF">FFV09_01505</name>
</gene>
<sequence length="336" mass="36841">MTTIVQPAAFVVSNIHESACGISESLNRMYRSGSSPSASADLASDVGLGAFEKSRLNASLELRACHMTFDRAIVMRSREYDPGISWSFCLGEEVEWSTQGPQGSVSYRLNEAEMLISGAGGFDSTGGYEAGKTYRGLCLSMDRSFVDRLQEAGGTSLPGSSLFAGPVFRKEGLSPSIRRIVSDMAGCTYAGDLKRLYLEGKAIELASVYIHETSMRAPAASGWSRTEREALGKARDILDARLTDTPGIRELSRLVSLNEFKLKRGFKQLFGSSIHAYVIERRLEEAYRLLYTGRMNVTEAALSAGFGKPSHFAQKFREKYGEAPSSFLARQKALER</sequence>
<evidence type="ECO:0000259" key="3">
    <source>
        <dbReference type="PROSITE" id="PS01124"/>
    </source>
</evidence>
<feature type="domain" description="HTH araC/xylS-type" evidence="3">
    <location>
        <begin position="232"/>
        <end position="330"/>
    </location>
</feature>
<dbReference type="InterPro" id="IPR018060">
    <property type="entry name" value="HTH_AraC"/>
</dbReference>
<dbReference type="GO" id="GO:0003700">
    <property type="term" value="F:DNA-binding transcription factor activity"/>
    <property type="evidence" value="ECO:0007669"/>
    <property type="project" value="InterPro"/>
</dbReference>
<dbReference type="InterPro" id="IPR009057">
    <property type="entry name" value="Homeodomain-like_sf"/>
</dbReference>